<feature type="domain" description="Ionotropic glutamate receptor C-terminal" evidence="15">
    <location>
        <begin position="1"/>
        <end position="233"/>
    </location>
</feature>
<evidence type="ECO:0000256" key="4">
    <source>
        <dbReference type="ARBA" id="ARBA00022729"/>
    </source>
</evidence>
<evidence type="ECO:0000256" key="5">
    <source>
        <dbReference type="ARBA" id="ARBA00022989"/>
    </source>
</evidence>
<evidence type="ECO:0000256" key="12">
    <source>
        <dbReference type="ARBA" id="ARBA00023286"/>
    </source>
</evidence>
<dbReference type="OrthoDB" id="5984008at2759"/>
<evidence type="ECO:0000256" key="7">
    <source>
        <dbReference type="ARBA" id="ARBA00023065"/>
    </source>
</evidence>
<keyword evidence="3" id="KW-0812">Transmembrane</keyword>
<evidence type="ECO:0000313" key="18">
    <source>
        <dbReference type="Proteomes" id="UP000014760"/>
    </source>
</evidence>
<keyword evidence="11" id="KW-0628">Postsynaptic cell membrane</keyword>
<gene>
    <name evidence="16" type="ORF">CAPTEDRAFT_57195</name>
</gene>
<dbReference type="Proteomes" id="UP000014760">
    <property type="component" value="Unassembled WGS sequence"/>
</dbReference>
<keyword evidence="6" id="KW-0770">Synapse</keyword>
<dbReference type="CDD" id="cd13685">
    <property type="entry name" value="PBP2_iGluR_non_NMDA_like"/>
    <property type="match status" value="1"/>
</dbReference>
<evidence type="ECO:0000256" key="13">
    <source>
        <dbReference type="ARBA" id="ARBA00023303"/>
    </source>
</evidence>
<dbReference type="InterPro" id="IPR001320">
    <property type="entry name" value="Iontro_rcpt_C"/>
</dbReference>
<dbReference type="GO" id="GO:0045211">
    <property type="term" value="C:postsynaptic membrane"/>
    <property type="evidence" value="ECO:0007669"/>
    <property type="project" value="UniProtKB-SubCell"/>
</dbReference>
<evidence type="ECO:0000256" key="1">
    <source>
        <dbReference type="ARBA" id="ARBA00022448"/>
    </source>
</evidence>
<keyword evidence="2" id="KW-1003">Cell membrane</keyword>
<feature type="non-terminal residue" evidence="16">
    <location>
        <position position="1"/>
    </location>
</feature>
<sequence length="233" mass="25648">VLQEKPFVEVSSGGEYTGLFVDLLDKISKNIGKKIDIEVITGPSYRTEQSHWTGIMQKVISKEADLGGPLTITSIQERVVDHTKPFMSSGIVPVAKKSNMTATATTLNTVEDLAEQTEVQYGVVRNGHAHNFFRLSSVPMYERMYRYMNTTSGVLVDTVEEGIEKVRSSNGDYVFIMDSSVTANYYVNQEPCDLQKVGQSLTAQGLAIVTPIGSQYRDILTLAILQLAESGVL</sequence>
<evidence type="ECO:0000256" key="10">
    <source>
        <dbReference type="ARBA" id="ARBA00023180"/>
    </source>
</evidence>
<feature type="non-terminal residue" evidence="16">
    <location>
        <position position="233"/>
    </location>
</feature>
<keyword evidence="13" id="KW-0407">Ion channel</keyword>
<comment type="subcellular location">
    <subcellularLocation>
        <location evidence="14">Postsynaptic cell membrane</location>
        <topology evidence="14">Multi-pass membrane protein</topology>
    </subcellularLocation>
</comment>
<evidence type="ECO:0000256" key="2">
    <source>
        <dbReference type="ARBA" id="ARBA00022475"/>
    </source>
</evidence>
<protein>
    <recommendedName>
        <fullName evidence="15">Ionotropic glutamate receptor C-terminal domain-containing protein</fullName>
    </recommendedName>
</protein>
<name>R7U951_CAPTE</name>
<accession>R7U951</accession>
<dbReference type="EMBL" id="KB303670">
    <property type="protein sequence ID" value="ELU02880.1"/>
    <property type="molecule type" value="Genomic_DNA"/>
</dbReference>
<keyword evidence="1" id="KW-0813">Transport</keyword>
<evidence type="ECO:0000256" key="6">
    <source>
        <dbReference type="ARBA" id="ARBA00023018"/>
    </source>
</evidence>
<evidence type="ECO:0000256" key="3">
    <source>
        <dbReference type="ARBA" id="ARBA00022692"/>
    </source>
</evidence>
<evidence type="ECO:0000256" key="8">
    <source>
        <dbReference type="ARBA" id="ARBA00023136"/>
    </source>
</evidence>
<keyword evidence="9" id="KW-0675">Receptor</keyword>
<dbReference type="GO" id="GO:0015276">
    <property type="term" value="F:ligand-gated monoatomic ion channel activity"/>
    <property type="evidence" value="ECO:0007669"/>
    <property type="project" value="InterPro"/>
</dbReference>
<keyword evidence="5" id="KW-1133">Transmembrane helix</keyword>
<evidence type="ECO:0000256" key="9">
    <source>
        <dbReference type="ARBA" id="ARBA00023170"/>
    </source>
</evidence>
<reference evidence="17" key="3">
    <citation type="submission" date="2015-06" db="UniProtKB">
        <authorList>
            <consortium name="EnsemblMetazoa"/>
        </authorList>
    </citation>
    <scope>IDENTIFICATION</scope>
</reference>
<dbReference type="EMBL" id="AMQN01024812">
    <property type="status" value="NOT_ANNOTATED_CDS"/>
    <property type="molecule type" value="Genomic_DNA"/>
</dbReference>
<dbReference type="AlphaFoldDB" id="R7U951"/>
<dbReference type="Gene3D" id="3.40.190.10">
    <property type="entry name" value="Periplasmic binding protein-like II"/>
    <property type="match status" value="2"/>
</dbReference>
<evidence type="ECO:0000256" key="11">
    <source>
        <dbReference type="ARBA" id="ARBA00023257"/>
    </source>
</evidence>
<evidence type="ECO:0000313" key="17">
    <source>
        <dbReference type="EnsemblMetazoa" id="CapteP57195"/>
    </source>
</evidence>
<dbReference type="InterPro" id="IPR015683">
    <property type="entry name" value="Ionotropic_Glu_rcpt"/>
</dbReference>
<proteinExistence type="predicted"/>
<reference evidence="18" key="1">
    <citation type="submission" date="2012-12" db="EMBL/GenBank/DDBJ databases">
        <authorList>
            <person name="Hellsten U."/>
            <person name="Grimwood J."/>
            <person name="Chapman J.A."/>
            <person name="Shapiro H."/>
            <person name="Aerts A."/>
            <person name="Otillar R.P."/>
            <person name="Terry A.Y."/>
            <person name="Boore J.L."/>
            <person name="Simakov O."/>
            <person name="Marletaz F."/>
            <person name="Cho S.-J."/>
            <person name="Edsinger-Gonzales E."/>
            <person name="Havlak P."/>
            <person name="Kuo D.-H."/>
            <person name="Larsson T."/>
            <person name="Lv J."/>
            <person name="Arendt D."/>
            <person name="Savage R."/>
            <person name="Osoegawa K."/>
            <person name="de Jong P."/>
            <person name="Lindberg D.R."/>
            <person name="Seaver E.C."/>
            <person name="Weisblat D.A."/>
            <person name="Putnam N.H."/>
            <person name="Grigoriev I.V."/>
            <person name="Rokhsar D.S."/>
        </authorList>
    </citation>
    <scope>NUCLEOTIDE SEQUENCE</scope>
    <source>
        <strain evidence="18">I ESC-2004</strain>
    </source>
</reference>
<evidence type="ECO:0000259" key="15">
    <source>
        <dbReference type="SMART" id="SM00079"/>
    </source>
</evidence>
<dbReference type="FunFam" id="3.40.190.10:FF:000060">
    <property type="entry name" value="Glutamate receptor ionotropic, kainate 1"/>
    <property type="match status" value="1"/>
</dbReference>
<dbReference type="STRING" id="283909.R7U951"/>
<keyword evidence="10" id="KW-0325">Glycoprotein</keyword>
<keyword evidence="8" id="KW-0472">Membrane</keyword>
<dbReference type="EnsemblMetazoa" id="CapteT57195">
    <property type="protein sequence ID" value="CapteP57195"/>
    <property type="gene ID" value="CapteG57195"/>
</dbReference>
<evidence type="ECO:0000256" key="14">
    <source>
        <dbReference type="ARBA" id="ARBA00034104"/>
    </source>
</evidence>
<dbReference type="Pfam" id="PF10613">
    <property type="entry name" value="Lig_chan-Glu_bd"/>
    <property type="match status" value="1"/>
</dbReference>
<dbReference type="HOGENOM" id="CLU_1192423_0_0_1"/>
<dbReference type="SMART" id="SM00079">
    <property type="entry name" value="PBPe"/>
    <property type="match status" value="1"/>
</dbReference>
<dbReference type="SUPFAM" id="SSF53850">
    <property type="entry name" value="Periplasmic binding protein-like II"/>
    <property type="match status" value="1"/>
</dbReference>
<keyword evidence="18" id="KW-1185">Reference proteome</keyword>
<dbReference type="InterPro" id="IPR019594">
    <property type="entry name" value="Glu/Gly-bd"/>
</dbReference>
<organism evidence="16">
    <name type="scientific">Capitella teleta</name>
    <name type="common">Polychaete worm</name>
    <dbReference type="NCBI Taxonomy" id="283909"/>
    <lineage>
        <taxon>Eukaryota</taxon>
        <taxon>Metazoa</taxon>
        <taxon>Spiralia</taxon>
        <taxon>Lophotrochozoa</taxon>
        <taxon>Annelida</taxon>
        <taxon>Polychaeta</taxon>
        <taxon>Sedentaria</taxon>
        <taxon>Scolecida</taxon>
        <taxon>Capitellidae</taxon>
        <taxon>Capitella</taxon>
    </lineage>
</organism>
<dbReference type="PANTHER" id="PTHR18966">
    <property type="entry name" value="IONOTROPIC GLUTAMATE RECEPTOR"/>
    <property type="match status" value="1"/>
</dbReference>
<keyword evidence="12" id="KW-1071">Ligand-gated ion channel</keyword>
<keyword evidence="7" id="KW-0406">Ion transport</keyword>
<evidence type="ECO:0000313" key="16">
    <source>
        <dbReference type="EMBL" id="ELU02880.1"/>
    </source>
</evidence>
<reference evidence="16 18" key="2">
    <citation type="journal article" date="2013" name="Nature">
        <title>Insights into bilaterian evolution from three spiralian genomes.</title>
        <authorList>
            <person name="Simakov O."/>
            <person name="Marletaz F."/>
            <person name="Cho S.J."/>
            <person name="Edsinger-Gonzales E."/>
            <person name="Havlak P."/>
            <person name="Hellsten U."/>
            <person name="Kuo D.H."/>
            <person name="Larsson T."/>
            <person name="Lv J."/>
            <person name="Arendt D."/>
            <person name="Savage R."/>
            <person name="Osoegawa K."/>
            <person name="de Jong P."/>
            <person name="Grimwood J."/>
            <person name="Chapman J.A."/>
            <person name="Shapiro H."/>
            <person name="Aerts A."/>
            <person name="Otillar R.P."/>
            <person name="Terry A.Y."/>
            <person name="Boore J.L."/>
            <person name="Grigoriev I.V."/>
            <person name="Lindberg D.R."/>
            <person name="Seaver E.C."/>
            <person name="Weisblat D.A."/>
            <person name="Putnam N.H."/>
            <person name="Rokhsar D.S."/>
        </authorList>
    </citation>
    <scope>NUCLEOTIDE SEQUENCE</scope>
    <source>
        <strain evidence="16 18">I ESC-2004</strain>
    </source>
</reference>
<keyword evidence="4" id="KW-0732">Signal</keyword>